<sequence length="809" mass="90081">MIVNYFVTAMRAIRKDKQHFLLNVIGFSIGLAAAILMALFAQNELSYDNQHPDSERVYRAHGDFTAWGMQLTGVSSYRIASEMEKNADVEGIFRLINTERLPNYQEDALNLVEKKGTYHSLNNFYIATDNILEFIALEVLEGDIKKALQQPNQLVISESEALRLFGAVKAVDQTLNYSTGQYRIGAVFKDLPENTHFKFDTLMHLPAEFGDSQWGFHYYKLRPQADIPRLEQAMTKHLHVINPTEEWQSITQFLVNLEQLHFNSNGPFEMKLGGSLATLQTCIGLSVILILIASINFINLNIAQSAKRAKEVGVRKALGATKGQLVMQFLTESLIIVVLAGLLAFAIVELWLPQFNQLIDSQLSFSFNSSFMLVMVVVILSVGVLSGLYPALFIASFSAKRVLNGDLVRGGTAIFVRKLTLCLQGALSVGLIIAAISLYQQMELVNNLDLGYEKKSRIIVKNLPSQPIFKRDNNALLSSLRRLQGVEQVTLTNTDFTDESSGIAEFTWPNGETLTGIPPSIATGFYAAEVFGLKLLAGRDFSPQFSSDWYRIDEQGSRIFAVLVSRRMVELAGYTNIESVLGMKLTMPGSNISANVVGVVENVKLGSAKEQALPILFRLGDSFDNYNYFDSFGNIVLKISTSDIPTLVAKIRTLVEQELQLSDVTISLISDDYKALHKSENQVLDMVTIFSLLAIFLTSLGTFGLASFTSLRRQKEVAMRKVLGASRLSIVNLLAREFLVLIIISIALAYPITYWLVGDWLSNFNERIDQALWVYLTSALIITVITWLTVASLAFKAASTRPSLILRDE</sequence>
<feature type="domain" description="MacB-like periplasmic core" evidence="8">
    <location>
        <begin position="21"/>
        <end position="236"/>
    </location>
</feature>
<evidence type="ECO:0000259" key="7">
    <source>
        <dbReference type="Pfam" id="PF02687"/>
    </source>
</evidence>
<feature type="transmembrane region" description="Helical" evidence="6">
    <location>
        <begin position="686"/>
        <end position="709"/>
    </location>
</feature>
<evidence type="ECO:0000256" key="1">
    <source>
        <dbReference type="ARBA" id="ARBA00004651"/>
    </source>
</evidence>
<keyword evidence="10" id="KW-1185">Reference proteome</keyword>
<protein>
    <submittedName>
        <fullName evidence="9">Putative ABC transport system permease protein</fullName>
    </submittedName>
</protein>
<dbReference type="AlphaFoldDB" id="A0A1I1JHH8"/>
<evidence type="ECO:0000256" key="4">
    <source>
        <dbReference type="ARBA" id="ARBA00022989"/>
    </source>
</evidence>
<dbReference type="Pfam" id="PF12704">
    <property type="entry name" value="MacB_PCD"/>
    <property type="match status" value="1"/>
</dbReference>
<dbReference type="InterPro" id="IPR050250">
    <property type="entry name" value="Macrolide_Exporter_MacB"/>
</dbReference>
<evidence type="ECO:0000256" key="3">
    <source>
        <dbReference type="ARBA" id="ARBA00022692"/>
    </source>
</evidence>
<evidence type="ECO:0000259" key="8">
    <source>
        <dbReference type="Pfam" id="PF12704"/>
    </source>
</evidence>
<dbReference type="Pfam" id="PF02687">
    <property type="entry name" value="FtsX"/>
    <property type="match status" value="2"/>
</dbReference>
<dbReference type="Proteomes" id="UP000198862">
    <property type="component" value="Unassembled WGS sequence"/>
</dbReference>
<dbReference type="STRING" id="1123010.SAMN02745724_01756"/>
<keyword evidence="5 6" id="KW-0472">Membrane</keyword>
<feature type="transmembrane region" description="Helical" evidence="6">
    <location>
        <begin position="283"/>
        <end position="304"/>
    </location>
</feature>
<dbReference type="InterPro" id="IPR025857">
    <property type="entry name" value="MacB_PCD"/>
</dbReference>
<feature type="domain" description="ABC3 transporter permease C-terminal" evidence="7">
    <location>
        <begin position="285"/>
        <end position="397"/>
    </location>
</feature>
<gene>
    <name evidence="9" type="ORF">SAMN02745724_01756</name>
</gene>
<dbReference type="PANTHER" id="PTHR30572:SF18">
    <property type="entry name" value="ABC-TYPE MACROLIDE FAMILY EXPORT SYSTEM PERMEASE COMPONENT 2"/>
    <property type="match status" value="1"/>
</dbReference>
<dbReference type="PANTHER" id="PTHR30572">
    <property type="entry name" value="MEMBRANE COMPONENT OF TRANSPORTER-RELATED"/>
    <property type="match status" value="1"/>
</dbReference>
<reference evidence="9 10" key="1">
    <citation type="submission" date="2016-10" db="EMBL/GenBank/DDBJ databases">
        <authorList>
            <person name="de Groot N.N."/>
        </authorList>
    </citation>
    <scope>NUCLEOTIDE SEQUENCE [LARGE SCALE GENOMIC DNA]</scope>
    <source>
        <strain evidence="9 10">DSM 6059</strain>
    </source>
</reference>
<dbReference type="OrthoDB" id="9770036at2"/>
<feature type="transmembrane region" description="Helical" evidence="6">
    <location>
        <begin position="419"/>
        <end position="439"/>
    </location>
</feature>
<keyword evidence="2" id="KW-1003">Cell membrane</keyword>
<feature type="transmembrane region" description="Helical" evidence="6">
    <location>
        <begin position="772"/>
        <end position="795"/>
    </location>
</feature>
<feature type="transmembrane region" description="Helical" evidence="6">
    <location>
        <begin position="325"/>
        <end position="352"/>
    </location>
</feature>
<dbReference type="InterPro" id="IPR003838">
    <property type="entry name" value="ABC3_permease_C"/>
</dbReference>
<comment type="subcellular location">
    <subcellularLocation>
        <location evidence="1">Cell membrane</location>
        <topology evidence="1">Multi-pass membrane protein</topology>
    </subcellularLocation>
</comment>
<keyword evidence="3 6" id="KW-0812">Transmembrane</keyword>
<feature type="transmembrane region" description="Helical" evidence="6">
    <location>
        <begin position="20"/>
        <end position="41"/>
    </location>
</feature>
<dbReference type="GO" id="GO:0005886">
    <property type="term" value="C:plasma membrane"/>
    <property type="evidence" value="ECO:0007669"/>
    <property type="project" value="UniProtKB-SubCell"/>
</dbReference>
<keyword evidence="4 6" id="KW-1133">Transmembrane helix</keyword>
<organism evidence="9 10">
    <name type="scientific">Pseudoalteromonas denitrificans DSM 6059</name>
    <dbReference type="NCBI Taxonomy" id="1123010"/>
    <lineage>
        <taxon>Bacteria</taxon>
        <taxon>Pseudomonadati</taxon>
        <taxon>Pseudomonadota</taxon>
        <taxon>Gammaproteobacteria</taxon>
        <taxon>Alteromonadales</taxon>
        <taxon>Pseudoalteromonadaceae</taxon>
        <taxon>Pseudoalteromonas</taxon>
    </lineage>
</organism>
<name>A0A1I1JHH8_9GAMM</name>
<evidence type="ECO:0000313" key="10">
    <source>
        <dbReference type="Proteomes" id="UP000198862"/>
    </source>
</evidence>
<evidence type="ECO:0000256" key="2">
    <source>
        <dbReference type="ARBA" id="ARBA00022475"/>
    </source>
</evidence>
<evidence type="ECO:0000256" key="5">
    <source>
        <dbReference type="ARBA" id="ARBA00023136"/>
    </source>
</evidence>
<feature type="transmembrane region" description="Helical" evidence="6">
    <location>
        <begin position="730"/>
        <end position="752"/>
    </location>
</feature>
<dbReference type="RefSeq" id="WP_091982847.1">
    <property type="nucleotide sequence ID" value="NZ_FOLO01000010.1"/>
</dbReference>
<evidence type="ECO:0000256" key="6">
    <source>
        <dbReference type="SAM" id="Phobius"/>
    </source>
</evidence>
<feature type="domain" description="ABC3 transporter permease C-terminal" evidence="7">
    <location>
        <begin position="689"/>
        <end position="800"/>
    </location>
</feature>
<dbReference type="GO" id="GO:0022857">
    <property type="term" value="F:transmembrane transporter activity"/>
    <property type="evidence" value="ECO:0007669"/>
    <property type="project" value="TreeGrafter"/>
</dbReference>
<feature type="transmembrane region" description="Helical" evidence="6">
    <location>
        <begin position="372"/>
        <end position="398"/>
    </location>
</feature>
<dbReference type="EMBL" id="FOLO01000010">
    <property type="protein sequence ID" value="SFC47977.1"/>
    <property type="molecule type" value="Genomic_DNA"/>
</dbReference>
<proteinExistence type="predicted"/>
<evidence type="ECO:0000313" key="9">
    <source>
        <dbReference type="EMBL" id="SFC47977.1"/>
    </source>
</evidence>
<accession>A0A1I1JHH8</accession>